<comment type="caution">
    <text evidence="1">The sequence shown here is derived from an EMBL/GenBank/DDBJ whole genome shotgun (WGS) entry which is preliminary data.</text>
</comment>
<keyword evidence="2" id="KW-1185">Reference proteome</keyword>
<protein>
    <submittedName>
        <fullName evidence="1">Uncharacterized protein</fullName>
    </submittedName>
</protein>
<organism evidence="1 2">
    <name type="scientific">Paracoccus benzoatiresistens</name>
    <dbReference type="NCBI Taxonomy" id="2997341"/>
    <lineage>
        <taxon>Bacteria</taxon>
        <taxon>Pseudomonadati</taxon>
        <taxon>Pseudomonadota</taxon>
        <taxon>Alphaproteobacteria</taxon>
        <taxon>Rhodobacterales</taxon>
        <taxon>Paracoccaceae</taxon>
        <taxon>Paracoccus</taxon>
    </lineage>
</organism>
<evidence type="ECO:0000313" key="1">
    <source>
        <dbReference type="EMBL" id="MCZ0963761.1"/>
    </source>
</evidence>
<gene>
    <name evidence="1" type="ORF">OU682_19375</name>
</gene>
<dbReference type="Proteomes" id="UP001149822">
    <property type="component" value="Unassembled WGS sequence"/>
</dbReference>
<dbReference type="RefSeq" id="WP_268943859.1">
    <property type="nucleotide sequence ID" value="NZ_JAPTYD010000050.1"/>
</dbReference>
<proteinExistence type="predicted"/>
<name>A0ABT4JBB1_9RHOB</name>
<accession>A0ABT4JBB1</accession>
<reference evidence="1" key="1">
    <citation type="submission" date="2022-12" db="EMBL/GenBank/DDBJ databases">
        <title>Paracoccus sp. EF6 isolated from a lake water.</title>
        <authorList>
            <person name="Liu H."/>
        </authorList>
    </citation>
    <scope>NUCLEOTIDE SEQUENCE</scope>
    <source>
        <strain evidence="1">EF6</strain>
    </source>
</reference>
<sequence length="49" mass="4958">MSRLSSGFLATAIVIALALGSIQVQLVDAGSLPTGSTYAPAVAHWGTEK</sequence>
<dbReference type="EMBL" id="JAPTYD010000050">
    <property type="protein sequence ID" value="MCZ0963761.1"/>
    <property type="molecule type" value="Genomic_DNA"/>
</dbReference>
<evidence type="ECO:0000313" key="2">
    <source>
        <dbReference type="Proteomes" id="UP001149822"/>
    </source>
</evidence>